<organism evidence="3 4">
    <name type="scientific">Tulasnella calospora MUT 4182</name>
    <dbReference type="NCBI Taxonomy" id="1051891"/>
    <lineage>
        <taxon>Eukaryota</taxon>
        <taxon>Fungi</taxon>
        <taxon>Dikarya</taxon>
        <taxon>Basidiomycota</taxon>
        <taxon>Agaricomycotina</taxon>
        <taxon>Agaricomycetes</taxon>
        <taxon>Cantharellales</taxon>
        <taxon>Tulasnellaceae</taxon>
        <taxon>Tulasnella</taxon>
    </lineage>
</organism>
<dbReference type="Proteomes" id="UP000054248">
    <property type="component" value="Unassembled WGS sequence"/>
</dbReference>
<evidence type="ECO:0000256" key="2">
    <source>
        <dbReference type="SAM" id="MobiDB-lite"/>
    </source>
</evidence>
<dbReference type="PANTHER" id="PTHR12296:SF31">
    <property type="entry name" value="DENN (AEX-3) DOMAIN PROTEIN (AFU_ORTHOLOGUE AFUA_6G11200)"/>
    <property type="match status" value="1"/>
</dbReference>
<feature type="coiled-coil region" evidence="1">
    <location>
        <begin position="964"/>
        <end position="998"/>
    </location>
</feature>
<dbReference type="GO" id="GO:0031410">
    <property type="term" value="C:cytoplasmic vesicle"/>
    <property type="evidence" value="ECO:0007669"/>
    <property type="project" value="TreeGrafter"/>
</dbReference>
<dbReference type="EMBL" id="KN822947">
    <property type="protein sequence ID" value="KIO33535.1"/>
    <property type="molecule type" value="Genomic_DNA"/>
</dbReference>
<protein>
    <submittedName>
        <fullName evidence="3">Uncharacterized protein</fullName>
    </submittedName>
</protein>
<dbReference type="InterPro" id="IPR051696">
    <property type="entry name" value="DENN_Domain_GEFs"/>
</dbReference>
<evidence type="ECO:0000313" key="3">
    <source>
        <dbReference type="EMBL" id="KIO33535.1"/>
    </source>
</evidence>
<dbReference type="HOGENOM" id="CLU_292425_0_0_1"/>
<accession>A0A0C3QLC8</accession>
<reference evidence="4" key="2">
    <citation type="submission" date="2015-01" db="EMBL/GenBank/DDBJ databases">
        <title>Evolutionary Origins and Diversification of the Mycorrhizal Mutualists.</title>
        <authorList>
            <consortium name="DOE Joint Genome Institute"/>
            <consortium name="Mycorrhizal Genomics Consortium"/>
            <person name="Kohler A."/>
            <person name="Kuo A."/>
            <person name="Nagy L.G."/>
            <person name="Floudas D."/>
            <person name="Copeland A."/>
            <person name="Barry K.W."/>
            <person name="Cichocki N."/>
            <person name="Veneault-Fourrey C."/>
            <person name="LaButti K."/>
            <person name="Lindquist E.A."/>
            <person name="Lipzen A."/>
            <person name="Lundell T."/>
            <person name="Morin E."/>
            <person name="Murat C."/>
            <person name="Riley R."/>
            <person name="Ohm R."/>
            <person name="Sun H."/>
            <person name="Tunlid A."/>
            <person name="Henrissat B."/>
            <person name="Grigoriev I.V."/>
            <person name="Hibbett D.S."/>
            <person name="Martin F."/>
        </authorList>
    </citation>
    <scope>NUCLEOTIDE SEQUENCE [LARGE SCALE GENOMIC DNA]</scope>
    <source>
        <strain evidence="4">MUT 4182</strain>
    </source>
</reference>
<reference evidence="3 4" key="1">
    <citation type="submission" date="2014-04" db="EMBL/GenBank/DDBJ databases">
        <authorList>
            <consortium name="DOE Joint Genome Institute"/>
            <person name="Kuo A."/>
            <person name="Girlanda M."/>
            <person name="Perotto S."/>
            <person name="Kohler A."/>
            <person name="Nagy L.G."/>
            <person name="Floudas D."/>
            <person name="Copeland A."/>
            <person name="Barry K.W."/>
            <person name="Cichocki N."/>
            <person name="Veneault-Fourrey C."/>
            <person name="LaButti K."/>
            <person name="Lindquist E.A."/>
            <person name="Lipzen A."/>
            <person name="Lundell T."/>
            <person name="Morin E."/>
            <person name="Murat C."/>
            <person name="Sun H."/>
            <person name="Tunlid A."/>
            <person name="Henrissat B."/>
            <person name="Grigoriev I.V."/>
            <person name="Hibbett D.S."/>
            <person name="Martin F."/>
            <person name="Nordberg H.P."/>
            <person name="Cantor M.N."/>
            <person name="Hua S.X."/>
        </authorList>
    </citation>
    <scope>NUCLEOTIDE SEQUENCE [LARGE SCALE GENOMIC DNA]</scope>
    <source>
        <strain evidence="3 4">MUT 4182</strain>
    </source>
</reference>
<dbReference type="OrthoDB" id="6019893at2759"/>
<sequence>MLSKSLKLSFPREVEIIASTLQPASTIHSFTFSVPTSRDLTAPASASQLRASVFSTTTAASGTIGDRNSYLGQPGMGHGMHLGIPGGSHIGLPPPDIDLNTADPNATPKETMYHGVCLTVWSHADEERTAAIRRTLETAAYARSRTHKVSMSSMATSIAPSVATSTGRSTNGKSNRPRKRSMPWSGTEMDESETDAGAMTESEADFSGNADGAGASTLFLPQNTVFWLPYALTLVSRHPIYDLMRDYLTLSWARFSKDVQSHTLQIAKILEAPSPRAGDIVRLDAGASGEHLEVVCRFPGGLDFGRGLVDVNIAVSTLKYLVELRGWNGIAHHNVHARDAKIYLEDPGPWIIAMSTESRYCVRPSPEVCICDLDINYVNCPSPPPGAISVKLQREKFRKVLMGAFDQYFHPDHGVPSEFKEAFPAGRFRPLCKITSKRGSSVVAESIKAPEWWHQTRVVTAFDTVLKDRVKKPSFIKRISTLGLMGKRPAQLSPAERMIQASIRKRATAFVDARDDLETKIGRLSRRLNFLMTESELWRQKFVAFEGYAEKLSAEAGELRAKINKEQRETDFSGNADGAGASTLFLPQNTVFWLPYALTLVSRHPIYDLMRDYLTLSWARFSKDVQSHTLQIAKILEAPSPRAGDIVRLDAGASGEHLEVVCRFPGGLDFGRGLVDVNIAVSTLKYLVELRGWNGIAHHNVHARDAKIYLEDPGPWIIAMSTESRYCVRPSPEVCICDLDINYVNCPSPPPGAISVKLQREKFRKVLMGAFDQYFHPDHGVPSEFKEAFPAGRFRPLCKITSKRGSSVVAESIKAPEWWHQTRVVTAFDTVLKDRAKKPSFIKRISTLGLMGKRPAQLSPAERMIQASIRKRATAFVDARDDLETKIGRLSRRLNFLMTESELWRQKFVAFEGYAEKLSAEAGELRAKINKEQRESKRLSGLVGLAAHEKHMLQQRLVDTESKHKHAVVELERMKVEMEEMEEEREKMVADVEAQIERALASMTLSDHYERYEVASRERKQSSATRAEVLCNVLNARGQRDG</sequence>
<dbReference type="STRING" id="1051891.A0A0C3QLC8"/>
<feature type="region of interest" description="Disordered" evidence="2">
    <location>
        <begin position="152"/>
        <end position="207"/>
    </location>
</feature>
<evidence type="ECO:0000313" key="4">
    <source>
        <dbReference type="Proteomes" id="UP000054248"/>
    </source>
</evidence>
<dbReference type="PANTHER" id="PTHR12296">
    <property type="entry name" value="DENN DOMAIN-CONTAINING PROTEIN 4"/>
    <property type="match status" value="1"/>
</dbReference>
<proteinExistence type="predicted"/>
<feature type="coiled-coil region" evidence="1">
    <location>
        <begin position="880"/>
        <end position="935"/>
    </location>
</feature>
<dbReference type="GO" id="GO:0032483">
    <property type="term" value="P:regulation of Rab protein signal transduction"/>
    <property type="evidence" value="ECO:0007669"/>
    <property type="project" value="TreeGrafter"/>
</dbReference>
<dbReference type="AlphaFoldDB" id="A0A0C3QLC8"/>
<feature type="compositionally biased region" description="Polar residues" evidence="2">
    <location>
        <begin position="152"/>
        <end position="174"/>
    </location>
</feature>
<keyword evidence="1" id="KW-0175">Coiled coil</keyword>
<evidence type="ECO:0000256" key="1">
    <source>
        <dbReference type="SAM" id="Coils"/>
    </source>
</evidence>
<keyword evidence="4" id="KW-1185">Reference proteome</keyword>
<name>A0A0C3QLC8_9AGAM</name>
<feature type="coiled-coil region" evidence="1">
    <location>
        <begin position="514"/>
        <end position="569"/>
    </location>
</feature>
<gene>
    <name evidence="3" type="ORF">M407DRAFT_3872</name>
</gene>